<sequence length="107" mass="11493">MGPSGPHDSPAYGARTSKWINTPPVWASSSRQLYTALVVQGRERLVSPEGAGAGVQHSQAGRLGEGFPAHTHSDGPQTVIPALYALTGVTTVREMWGKPVHHEWRDV</sequence>
<evidence type="ECO:0000313" key="2">
    <source>
        <dbReference type="EMBL" id="GAA2632674.1"/>
    </source>
</evidence>
<organism evidence="2 3">
    <name type="scientific">Streptomyces vastus</name>
    <dbReference type="NCBI Taxonomy" id="285451"/>
    <lineage>
        <taxon>Bacteria</taxon>
        <taxon>Bacillati</taxon>
        <taxon>Actinomycetota</taxon>
        <taxon>Actinomycetes</taxon>
        <taxon>Kitasatosporales</taxon>
        <taxon>Streptomycetaceae</taxon>
        <taxon>Streptomyces</taxon>
    </lineage>
</organism>
<accession>A0ABN3QRE5</accession>
<reference evidence="2 3" key="1">
    <citation type="journal article" date="2019" name="Int. J. Syst. Evol. Microbiol.">
        <title>The Global Catalogue of Microorganisms (GCM) 10K type strain sequencing project: providing services to taxonomists for standard genome sequencing and annotation.</title>
        <authorList>
            <consortium name="The Broad Institute Genomics Platform"/>
            <consortium name="The Broad Institute Genome Sequencing Center for Infectious Disease"/>
            <person name="Wu L."/>
            <person name="Ma J."/>
        </authorList>
    </citation>
    <scope>NUCLEOTIDE SEQUENCE [LARGE SCALE GENOMIC DNA]</scope>
    <source>
        <strain evidence="2 3">JCM 4524</strain>
    </source>
</reference>
<evidence type="ECO:0000256" key="1">
    <source>
        <dbReference type="SAM" id="MobiDB-lite"/>
    </source>
</evidence>
<dbReference type="Proteomes" id="UP001500151">
    <property type="component" value="Unassembled WGS sequence"/>
</dbReference>
<feature type="region of interest" description="Disordered" evidence="1">
    <location>
        <begin position="48"/>
        <end position="74"/>
    </location>
</feature>
<gene>
    <name evidence="2" type="ORF">GCM10010307_26310</name>
</gene>
<dbReference type="EMBL" id="BAAASJ010000027">
    <property type="protein sequence ID" value="GAA2632674.1"/>
    <property type="molecule type" value="Genomic_DNA"/>
</dbReference>
<proteinExistence type="predicted"/>
<protein>
    <submittedName>
        <fullName evidence="2">Uncharacterized protein</fullName>
    </submittedName>
</protein>
<evidence type="ECO:0000313" key="3">
    <source>
        <dbReference type="Proteomes" id="UP001500151"/>
    </source>
</evidence>
<comment type="caution">
    <text evidence="2">The sequence shown here is derived from an EMBL/GenBank/DDBJ whole genome shotgun (WGS) entry which is preliminary data.</text>
</comment>
<name>A0ABN3QRE5_9ACTN</name>
<keyword evidence="3" id="KW-1185">Reference proteome</keyword>